<name>A0A1J1J846_9DIPT</name>
<dbReference type="Proteomes" id="UP000183832">
    <property type="component" value="Unassembled WGS sequence"/>
</dbReference>
<reference evidence="1 2" key="1">
    <citation type="submission" date="2015-04" db="EMBL/GenBank/DDBJ databases">
        <authorList>
            <person name="Syromyatnikov M.Y."/>
            <person name="Popov V.N."/>
        </authorList>
    </citation>
    <scope>NUCLEOTIDE SEQUENCE [LARGE SCALE GENOMIC DNA]</scope>
</reference>
<gene>
    <name evidence="1" type="ORF">CLUMA_CG021665</name>
</gene>
<proteinExistence type="predicted"/>
<dbReference type="SUPFAM" id="SSF52058">
    <property type="entry name" value="L domain-like"/>
    <property type="match status" value="1"/>
</dbReference>
<sequence length="440" mass="52133">MEVPSKKNKLNNLDPFQRIHSDLLELIFQHFINEDVLSVSTVSPLWFKLTEKSNKCMEKLNLKIVVPFSKGEEKKFENMSSDLKSLRLYENIYLHNIQNVVPEILQILQRGKWKEVYMSMRKIKNKKDLLEMMKLVELDVENFSMSYSFLENPNDILVEVQPEVKMSFPKLKNLDLSRNNGLLMNEIAFECKSLKVLRLDFDNETWKRNSENVRKILANNSELENLTLWRCQTHLAFKKESISLHKFKLKMFSYKNEFPMDRSCMFDFLESQAESIETLRLEDWCGIEILKLIFKMPRLKDLIVDLFDVELTIDWTKVNFNSNTSITKFEIESYSCNKSRLKIFNALFEAMPNLKFLITDCLDKVLLKAVGTHCRALEELEVQELRTQSIHDPQLFPNLKRFHCEDRIDMRVKQRINIKPVGQRSKFEQLILEAKPYFVT</sequence>
<organism evidence="1 2">
    <name type="scientific">Clunio marinus</name>
    <dbReference type="NCBI Taxonomy" id="568069"/>
    <lineage>
        <taxon>Eukaryota</taxon>
        <taxon>Metazoa</taxon>
        <taxon>Ecdysozoa</taxon>
        <taxon>Arthropoda</taxon>
        <taxon>Hexapoda</taxon>
        <taxon>Insecta</taxon>
        <taxon>Pterygota</taxon>
        <taxon>Neoptera</taxon>
        <taxon>Endopterygota</taxon>
        <taxon>Diptera</taxon>
        <taxon>Nematocera</taxon>
        <taxon>Chironomoidea</taxon>
        <taxon>Chironomidae</taxon>
        <taxon>Clunio</taxon>
    </lineage>
</organism>
<protein>
    <submittedName>
        <fullName evidence="1">CLUMA_CG021665, isoform A</fullName>
    </submittedName>
</protein>
<dbReference type="EMBL" id="CVRI01000075">
    <property type="protein sequence ID" value="CRL08613.1"/>
    <property type="molecule type" value="Genomic_DNA"/>
</dbReference>
<dbReference type="InterPro" id="IPR032675">
    <property type="entry name" value="LRR_dom_sf"/>
</dbReference>
<evidence type="ECO:0000313" key="1">
    <source>
        <dbReference type="EMBL" id="CRL08613.1"/>
    </source>
</evidence>
<evidence type="ECO:0000313" key="2">
    <source>
        <dbReference type="Proteomes" id="UP000183832"/>
    </source>
</evidence>
<dbReference type="Gene3D" id="3.80.10.10">
    <property type="entry name" value="Ribonuclease Inhibitor"/>
    <property type="match status" value="1"/>
</dbReference>
<keyword evidence="2" id="KW-1185">Reference proteome</keyword>
<accession>A0A1J1J846</accession>
<dbReference type="AlphaFoldDB" id="A0A1J1J846"/>